<sequence length="82" mass="9228">MNNPILDSLRREKEACKHLGQVEVIPPDRPMDAGIEMPYMSGGTAQDYLNIHEIDLDKRLRWITSITSVASSGTGETPYQRL</sequence>
<evidence type="ECO:0000313" key="1">
    <source>
        <dbReference type="EMBL" id="OJD16066.1"/>
    </source>
</evidence>
<dbReference type="OrthoDB" id="4169526at2759"/>
<evidence type="ECO:0000313" key="2">
    <source>
        <dbReference type="Proteomes" id="UP000182235"/>
    </source>
</evidence>
<comment type="caution">
    <text evidence="1">The sequence shown here is derived from an EMBL/GenBank/DDBJ whole genome shotgun (WGS) entry which is preliminary data.</text>
</comment>
<accession>A0A1J9PJI6</accession>
<gene>
    <name evidence="1" type="ORF">AJ78_03739</name>
</gene>
<dbReference type="Proteomes" id="UP000182235">
    <property type="component" value="Unassembled WGS sequence"/>
</dbReference>
<reference evidence="1 2" key="1">
    <citation type="submission" date="2015-07" db="EMBL/GenBank/DDBJ databases">
        <title>Emmonsia species relationships and genome sequence.</title>
        <authorList>
            <consortium name="The Broad Institute Genomics Platform"/>
            <person name="Cuomo C.A."/>
            <person name="Munoz J.F."/>
            <person name="Imamovic A."/>
            <person name="Priest M.E."/>
            <person name="Young S."/>
            <person name="Clay O.K."/>
            <person name="McEwen J.G."/>
        </authorList>
    </citation>
    <scope>NUCLEOTIDE SEQUENCE [LARGE SCALE GENOMIC DNA]</scope>
    <source>
        <strain evidence="1 2">UAMH 9510</strain>
    </source>
</reference>
<dbReference type="EMBL" id="LGRN01000124">
    <property type="protein sequence ID" value="OJD16066.1"/>
    <property type="molecule type" value="Genomic_DNA"/>
</dbReference>
<name>A0A1J9PJI6_9EURO</name>
<protein>
    <submittedName>
        <fullName evidence="1">Uncharacterized protein</fullName>
    </submittedName>
</protein>
<keyword evidence="2" id="KW-1185">Reference proteome</keyword>
<dbReference type="VEuPathDB" id="FungiDB:AJ78_03739"/>
<proteinExistence type="predicted"/>
<dbReference type="AlphaFoldDB" id="A0A1J9PJI6"/>
<organism evidence="1 2">
    <name type="scientific">Emergomyces pasteurianus Ep9510</name>
    <dbReference type="NCBI Taxonomy" id="1447872"/>
    <lineage>
        <taxon>Eukaryota</taxon>
        <taxon>Fungi</taxon>
        <taxon>Dikarya</taxon>
        <taxon>Ascomycota</taxon>
        <taxon>Pezizomycotina</taxon>
        <taxon>Eurotiomycetes</taxon>
        <taxon>Eurotiomycetidae</taxon>
        <taxon>Onygenales</taxon>
        <taxon>Ajellomycetaceae</taxon>
        <taxon>Emergomyces</taxon>
    </lineage>
</organism>